<dbReference type="GeneID" id="34614736"/>
<proteinExistence type="predicted"/>
<dbReference type="Proteomes" id="UP000184188">
    <property type="component" value="Unassembled WGS sequence"/>
</dbReference>
<feature type="domain" description="Aminoglycoside phosphotransferase" evidence="1">
    <location>
        <begin position="4"/>
        <end position="83"/>
    </location>
</feature>
<reference evidence="3" key="1">
    <citation type="journal article" date="2017" name="Genome Biol.">
        <title>Comparative genomics reveals high biological diversity and specific adaptations in the industrially and medically important fungal genus Aspergillus.</title>
        <authorList>
            <person name="de Vries R.P."/>
            <person name="Riley R."/>
            <person name="Wiebenga A."/>
            <person name="Aguilar-Osorio G."/>
            <person name="Amillis S."/>
            <person name="Uchima C.A."/>
            <person name="Anderluh G."/>
            <person name="Asadollahi M."/>
            <person name="Askin M."/>
            <person name="Barry K."/>
            <person name="Battaglia E."/>
            <person name="Bayram O."/>
            <person name="Benocci T."/>
            <person name="Braus-Stromeyer S.A."/>
            <person name="Caldana C."/>
            <person name="Canovas D."/>
            <person name="Cerqueira G.C."/>
            <person name="Chen F."/>
            <person name="Chen W."/>
            <person name="Choi C."/>
            <person name="Clum A."/>
            <person name="Dos Santos R.A."/>
            <person name="Damasio A.R."/>
            <person name="Diallinas G."/>
            <person name="Emri T."/>
            <person name="Fekete E."/>
            <person name="Flipphi M."/>
            <person name="Freyberg S."/>
            <person name="Gallo A."/>
            <person name="Gournas C."/>
            <person name="Habgood R."/>
            <person name="Hainaut M."/>
            <person name="Harispe M.L."/>
            <person name="Henrissat B."/>
            <person name="Hilden K.S."/>
            <person name="Hope R."/>
            <person name="Hossain A."/>
            <person name="Karabika E."/>
            <person name="Karaffa L."/>
            <person name="Karanyi Z."/>
            <person name="Krasevec N."/>
            <person name="Kuo A."/>
            <person name="Kusch H."/>
            <person name="LaButti K."/>
            <person name="Lagendijk E.L."/>
            <person name="Lapidus A."/>
            <person name="Levasseur A."/>
            <person name="Lindquist E."/>
            <person name="Lipzen A."/>
            <person name="Logrieco A.F."/>
            <person name="MacCabe A."/>
            <person name="Maekelae M.R."/>
            <person name="Malavazi I."/>
            <person name="Melin P."/>
            <person name="Meyer V."/>
            <person name="Mielnichuk N."/>
            <person name="Miskei M."/>
            <person name="Molnar A.P."/>
            <person name="Mule G."/>
            <person name="Ngan C.Y."/>
            <person name="Orejas M."/>
            <person name="Orosz E."/>
            <person name="Ouedraogo J.P."/>
            <person name="Overkamp K.M."/>
            <person name="Park H.-S."/>
            <person name="Perrone G."/>
            <person name="Piumi F."/>
            <person name="Punt P.J."/>
            <person name="Ram A.F."/>
            <person name="Ramon A."/>
            <person name="Rauscher S."/>
            <person name="Record E."/>
            <person name="Riano-Pachon D.M."/>
            <person name="Robert V."/>
            <person name="Roehrig J."/>
            <person name="Ruller R."/>
            <person name="Salamov A."/>
            <person name="Salih N.S."/>
            <person name="Samson R.A."/>
            <person name="Sandor E."/>
            <person name="Sanguinetti M."/>
            <person name="Schuetze T."/>
            <person name="Sepcic K."/>
            <person name="Shelest E."/>
            <person name="Sherlock G."/>
            <person name="Sophianopoulou V."/>
            <person name="Squina F.M."/>
            <person name="Sun H."/>
            <person name="Susca A."/>
            <person name="Todd R.B."/>
            <person name="Tsang A."/>
            <person name="Unkles S.E."/>
            <person name="van de Wiele N."/>
            <person name="van Rossen-Uffink D."/>
            <person name="Oliveira J.V."/>
            <person name="Vesth T.C."/>
            <person name="Visser J."/>
            <person name="Yu J.-H."/>
            <person name="Zhou M."/>
            <person name="Andersen M.R."/>
            <person name="Archer D.B."/>
            <person name="Baker S.E."/>
            <person name="Benoit I."/>
            <person name="Brakhage A.A."/>
            <person name="Braus G.H."/>
            <person name="Fischer R."/>
            <person name="Frisvad J.C."/>
            <person name="Goldman G.H."/>
            <person name="Houbraken J."/>
            <person name="Oakley B."/>
            <person name="Pocsi I."/>
            <person name="Scazzocchio C."/>
            <person name="Seiboth B."/>
            <person name="vanKuyk P.A."/>
            <person name="Wortman J."/>
            <person name="Dyer P.S."/>
            <person name="Grigoriev I.V."/>
        </authorList>
    </citation>
    <scope>NUCLEOTIDE SEQUENCE [LARGE SCALE GENOMIC DNA]</scope>
    <source>
        <strain evidence="3">CBS 506.65</strain>
    </source>
</reference>
<name>A0A1L9S4N5_9EURO</name>
<feature type="non-terminal residue" evidence="2">
    <location>
        <position position="1"/>
    </location>
</feature>
<dbReference type="EMBL" id="KV878370">
    <property type="protein sequence ID" value="OJJ42083.1"/>
    <property type="molecule type" value="Genomic_DNA"/>
</dbReference>
<dbReference type="VEuPathDB" id="FungiDB:ASPZODRAFT_35783"/>
<dbReference type="AlphaFoldDB" id="A0A1L9S4N5"/>
<dbReference type="SUPFAM" id="SSF56112">
    <property type="entry name" value="Protein kinase-like (PK-like)"/>
    <property type="match status" value="1"/>
</dbReference>
<keyword evidence="3" id="KW-1185">Reference proteome</keyword>
<sequence length="91" mass="10441">GKRVIRVSDDKVVKWGPDVTQEEAENQRIAYELLDSRIVRVPRVYDFFSDEQGRGYIVMELIEGKILDPLEDIVAVEKVAAVLSHFTTLQH</sequence>
<evidence type="ECO:0000313" key="3">
    <source>
        <dbReference type="Proteomes" id="UP000184188"/>
    </source>
</evidence>
<dbReference type="RefSeq" id="XP_022576593.1">
    <property type="nucleotide sequence ID" value="XM_022728272.1"/>
</dbReference>
<dbReference type="OrthoDB" id="3250044at2759"/>
<gene>
    <name evidence="2" type="ORF">ASPZODRAFT_35783</name>
</gene>
<evidence type="ECO:0000259" key="1">
    <source>
        <dbReference type="Pfam" id="PF01636"/>
    </source>
</evidence>
<evidence type="ECO:0000313" key="2">
    <source>
        <dbReference type="EMBL" id="OJJ42083.1"/>
    </source>
</evidence>
<feature type="non-terminal residue" evidence="2">
    <location>
        <position position="91"/>
    </location>
</feature>
<dbReference type="InterPro" id="IPR011009">
    <property type="entry name" value="Kinase-like_dom_sf"/>
</dbReference>
<dbReference type="Pfam" id="PF01636">
    <property type="entry name" value="APH"/>
    <property type="match status" value="1"/>
</dbReference>
<dbReference type="InterPro" id="IPR002575">
    <property type="entry name" value="Aminoglycoside_PTrfase"/>
</dbReference>
<accession>A0A1L9S4N5</accession>
<dbReference type="STRING" id="1073090.A0A1L9S4N5"/>
<protein>
    <recommendedName>
        <fullName evidence="1">Aminoglycoside phosphotransferase domain-containing protein</fullName>
    </recommendedName>
</protein>
<organism evidence="2 3">
    <name type="scientific">Penicilliopsis zonata CBS 506.65</name>
    <dbReference type="NCBI Taxonomy" id="1073090"/>
    <lineage>
        <taxon>Eukaryota</taxon>
        <taxon>Fungi</taxon>
        <taxon>Dikarya</taxon>
        <taxon>Ascomycota</taxon>
        <taxon>Pezizomycotina</taxon>
        <taxon>Eurotiomycetes</taxon>
        <taxon>Eurotiomycetidae</taxon>
        <taxon>Eurotiales</taxon>
        <taxon>Aspergillaceae</taxon>
        <taxon>Penicilliopsis</taxon>
    </lineage>
</organism>